<evidence type="ECO:0000256" key="1">
    <source>
        <dbReference type="SAM" id="SignalP"/>
    </source>
</evidence>
<gene>
    <name evidence="2" type="ORF">A9A59_0241</name>
</gene>
<keyword evidence="1" id="KW-0732">Signal</keyword>
<reference evidence="2 3" key="1">
    <citation type="submission" date="2017-09" db="EMBL/GenBank/DDBJ databases">
        <title>Sequencing the genomes of two abundant thermophiles in Great Basin hot springs: Thermocrinis jamiesonii and novel Chloroflexi Thermoflexus hugenholtzii.</title>
        <authorList>
            <person name="Hedlund B."/>
        </authorList>
    </citation>
    <scope>NUCLEOTIDE SEQUENCE [LARGE SCALE GENOMIC DNA]</scope>
    <source>
        <strain evidence="2 3">G233</strain>
    </source>
</reference>
<evidence type="ECO:0000313" key="2">
    <source>
        <dbReference type="EMBL" id="PFG73048.1"/>
    </source>
</evidence>
<sequence length="214" mass="22711">MRATWVMGMLAGLALLAAGCGDNGGGYPDGLANDAYDLAAMSLLAEDLPPEFEKQTPGEFENEAWAAIFQTDDVEAKLRQLEAQGRLRNYVSLFGPKGLGPVLAVTAISTLYEDAGAAERSLREFACGLPIEANVRLEPQLVPAIGDGASGFLVRQFEEDAPTFVDATVCFRTGRVVHAVQATSVAGVEDIGFVIRLAERMLARTDAAFAKAEG</sequence>
<protein>
    <submittedName>
        <fullName evidence="2">Uncharacterized protein</fullName>
    </submittedName>
</protein>
<comment type="caution">
    <text evidence="2">The sequence shown here is derived from an EMBL/GenBank/DDBJ whole genome shotgun (WGS) entry which is preliminary data.</text>
</comment>
<feature type="chain" id="PRO_5013332734" evidence="1">
    <location>
        <begin position="18"/>
        <end position="214"/>
    </location>
</feature>
<dbReference type="PROSITE" id="PS51257">
    <property type="entry name" value="PROKAR_LIPOPROTEIN"/>
    <property type="match status" value="1"/>
</dbReference>
<dbReference type="EMBL" id="PDJQ01000001">
    <property type="protein sequence ID" value="PFG73048.1"/>
    <property type="molecule type" value="Genomic_DNA"/>
</dbReference>
<evidence type="ECO:0000313" key="3">
    <source>
        <dbReference type="Proteomes" id="UP000223071"/>
    </source>
</evidence>
<name>A0A2A9HBB9_TEPT2</name>
<keyword evidence="3" id="KW-1185">Reference proteome</keyword>
<feature type="signal peptide" evidence="1">
    <location>
        <begin position="1"/>
        <end position="17"/>
    </location>
</feature>
<organism evidence="2 3">
    <name type="scientific">Tepidiforma thermophila (strain KCTC 52669 / CGMCC 1.13589 / G233)</name>
    <dbReference type="NCBI Taxonomy" id="2761530"/>
    <lineage>
        <taxon>Bacteria</taxon>
        <taxon>Bacillati</taxon>
        <taxon>Chloroflexota</taxon>
        <taxon>Tepidiformia</taxon>
        <taxon>Tepidiformales</taxon>
        <taxon>Tepidiformaceae</taxon>
        <taxon>Tepidiforma</taxon>
    </lineage>
</organism>
<dbReference type="AlphaFoldDB" id="A0A2A9HBB9"/>
<dbReference type="RefSeq" id="WP_098502532.1">
    <property type="nucleotide sequence ID" value="NZ_PDJQ01000001.1"/>
</dbReference>
<dbReference type="Proteomes" id="UP000223071">
    <property type="component" value="Unassembled WGS sequence"/>
</dbReference>
<proteinExistence type="predicted"/>
<accession>A0A2A9HBB9</accession>